<dbReference type="PANTHER" id="PTHR43667">
    <property type="entry name" value="CYCLOPROPANE-FATTY-ACYL-PHOSPHOLIPID SYNTHASE"/>
    <property type="match status" value="1"/>
</dbReference>
<dbReference type="Gene3D" id="3.40.50.150">
    <property type="entry name" value="Vaccinia Virus protein VP39"/>
    <property type="match status" value="1"/>
</dbReference>
<dbReference type="PATRIC" id="fig|1429438.4.peg.4797"/>
<dbReference type="EMBL" id="AZHW01000739">
    <property type="protein sequence ID" value="ETW96821.1"/>
    <property type="molecule type" value="Genomic_DNA"/>
</dbReference>
<dbReference type="PIRSF" id="PIRSF003085">
    <property type="entry name" value="CMAS"/>
    <property type="match status" value="1"/>
</dbReference>
<comment type="similarity">
    <text evidence="1">Belongs to the CFA/CMAS family.</text>
</comment>
<keyword evidence="2" id="KW-0489">Methyltransferase</keyword>
<keyword evidence="3" id="KW-0808">Transferase</keyword>
<dbReference type="Proteomes" id="UP000019141">
    <property type="component" value="Unassembled WGS sequence"/>
</dbReference>
<comment type="caution">
    <text evidence="7">The sequence shown here is derived from an EMBL/GenBank/DDBJ whole genome shotgun (WGS) entry which is preliminary data.</text>
</comment>
<evidence type="ECO:0000256" key="5">
    <source>
        <dbReference type="ARBA" id="ARBA00023098"/>
    </source>
</evidence>
<evidence type="ECO:0000256" key="1">
    <source>
        <dbReference type="ARBA" id="ARBA00010815"/>
    </source>
</evidence>
<dbReference type="Pfam" id="PF02353">
    <property type="entry name" value="CMAS"/>
    <property type="match status" value="1"/>
</dbReference>
<sequence length="293" mass="33203">MTVLSGASQEAIAFHYDVGNDFYQLWLDPTLTYTAALWAPEAPGLTLAEAQAQKIDFHIRQAQAQGGQRVLDIGCGWGSALLRLVKEHAVEHAVGLTLSPNQATWVQALGNPRIEVRLEPWEAHAPSEPYDAILSIEAFEAFARPGLSSREKIHLYRTFFEHCHRWLRPGGWLSLQTIAYGNSTPEDLDAFISQDIFPESDFPRLAEVVEATERLFEVVRLQNDREDYGRTLRAWLDNLKANRQEAVRLAGEETVVRYERFLRLSIYTFTIGACDLHRIALRRIDQPRCGSGE</sequence>
<organism evidence="7 8">
    <name type="scientific">Entotheonella factor</name>
    <dbReference type="NCBI Taxonomy" id="1429438"/>
    <lineage>
        <taxon>Bacteria</taxon>
        <taxon>Pseudomonadati</taxon>
        <taxon>Nitrospinota/Tectimicrobiota group</taxon>
        <taxon>Candidatus Tectimicrobiota</taxon>
        <taxon>Candidatus Entotheonellia</taxon>
        <taxon>Candidatus Entotheonellales</taxon>
        <taxon>Candidatus Entotheonellaceae</taxon>
        <taxon>Candidatus Entotheonella</taxon>
    </lineage>
</organism>
<dbReference type="AlphaFoldDB" id="W4LHP1"/>
<keyword evidence="5" id="KW-0443">Lipid metabolism</keyword>
<feature type="binding site" evidence="6">
    <location>
        <begin position="70"/>
        <end position="78"/>
    </location>
    <ligand>
        <name>S-adenosyl-L-methionine</name>
        <dbReference type="ChEBI" id="CHEBI:59789"/>
    </ligand>
</feature>
<evidence type="ECO:0000256" key="6">
    <source>
        <dbReference type="PIRSR" id="PIRSR003085-2"/>
    </source>
</evidence>
<evidence type="ECO:0000256" key="3">
    <source>
        <dbReference type="ARBA" id="ARBA00022679"/>
    </source>
</evidence>
<feature type="binding site" evidence="6">
    <location>
        <begin position="121"/>
        <end position="122"/>
    </location>
    <ligand>
        <name>S-adenosyl-L-methionine</name>
        <dbReference type="ChEBI" id="CHEBI:59789"/>
    </ligand>
</feature>
<accession>W4LHP1</accession>
<dbReference type="SUPFAM" id="SSF53335">
    <property type="entry name" value="S-adenosyl-L-methionine-dependent methyltransferases"/>
    <property type="match status" value="1"/>
</dbReference>
<protein>
    <submittedName>
        <fullName evidence="7">Cyclopropane-fatty-acyl-phospholipid synthase</fullName>
    </submittedName>
</protein>
<dbReference type="HOGENOM" id="CLU_026434_3_0_7"/>
<proteinExistence type="inferred from homology"/>
<reference evidence="7 8" key="1">
    <citation type="journal article" date="2014" name="Nature">
        <title>An environmental bacterial taxon with a large and distinct metabolic repertoire.</title>
        <authorList>
            <person name="Wilson M.C."/>
            <person name="Mori T."/>
            <person name="Ruckert C."/>
            <person name="Uria A.R."/>
            <person name="Helf M.J."/>
            <person name="Takada K."/>
            <person name="Gernert C."/>
            <person name="Steffens U.A."/>
            <person name="Heycke N."/>
            <person name="Schmitt S."/>
            <person name="Rinke C."/>
            <person name="Helfrich E.J."/>
            <person name="Brachmann A.O."/>
            <person name="Gurgui C."/>
            <person name="Wakimoto T."/>
            <person name="Kracht M."/>
            <person name="Crusemann M."/>
            <person name="Hentschel U."/>
            <person name="Abe I."/>
            <person name="Matsunaga S."/>
            <person name="Kalinowski J."/>
            <person name="Takeyama H."/>
            <person name="Piel J."/>
        </authorList>
    </citation>
    <scope>NUCLEOTIDE SEQUENCE [LARGE SCALE GENOMIC DNA]</scope>
    <source>
        <strain evidence="8">TSY1</strain>
    </source>
</reference>
<dbReference type="InterPro" id="IPR050723">
    <property type="entry name" value="CFA/CMAS"/>
</dbReference>
<dbReference type="PANTHER" id="PTHR43667:SF1">
    <property type="entry name" value="CYCLOPROPANE-FATTY-ACYL-PHOSPHOLIPID SYNTHASE"/>
    <property type="match status" value="1"/>
</dbReference>
<evidence type="ECO:0000313" key="7">
    <source>
        <dbReference type="EMBL" id="ETW96821.1"/>
    </source>
</evidence>
<dbReference type="InterPro" id="IPR029063">
    <property type="entry name" value="SAM-dependent_MTases_sf"/>
</dbReference>
<keyword evidence="4" id="KW-0949">S-adenosyl-L-methionine</keyword>
<evidence type="ECO:0000256" key="2">
    <source>
        <dbReference type="ARBA" id="ARBA00022603"/>
    </source>
</evidence>
<dbReference type="GO" id="GO:0008168">
    <property type="term" value="F:methyltransferase activity"/>
    <property type="evidence" value="ECO:0007669"/>
    <property type="project" value="UniProtKB-KW"/>
</dbReference>
<keyword evidence="8" id="KW-1185">Reference proteome</keyword>
<feature type="binding site" evidence="6">
    <location>
        <begin position="33"/>
        <end position="34"/>
    </location>
    <ligand>
        <name>S-adenosyl-L-methionine</name>
        <dbReference type="ChEBI" id="CHEBI:59789"/>
    </ligand>
</feature>
<evidence type="ECO:0000256" key="4">
    <source>
        <dbReference type="ARBA" id="ARBA00022691"/>
    </source>
</evidence>
<dbReference type="GO" id="GO:0008610">
    <property type="term" value="P:lipid biosynthetic process"/>
    <property type="evidence" value="ECO:0007669"/>
    <property type="project" value="InterPro"/>
</dbReference>
<evidence type="ECO:0000313" key="8">
    <source>
        <dbReference type="Proteomes" id="UP000019141"/>
    </source>
</evidence>
<dbReference type="CDD" id="cd02440">
    <property type="entry name" value="AdoMet_MTases"/>
    <property type="match status" value="1"/>
</dbReference>
<gene>
    <name evidence="7" type="ORF">ETSY1_25075</name>
</gene>
<name>W4LHP1_ENTF1</name>
<dbReference type="GO" id="GO:0032259">
    <property type="term" value="P:methylation"/>
    <property type="evidence" value="ECO:0007669"/>
    <property type="project" value="UniProtKB-KW"/>
</dbReference>
<dbReference type="InterPro" id="IPR003333">
    <property type="entry name" value="CMAS"/>
</dbReference>
<feature type="binding site" evidence="6">
    <location>
        <begin position="97"/>
        <end position="102"/>
    </location>
    <ligand>
        <name>S-adenosyl-L-methionine</name>
        <dbReference type="ChEBI" id="CHEBI:59789"/>
    </ligand>
</feature>